<keyword evidence="1" id="KW-0813">Transport</keyword>
<keyword evidence="3" id="KW-0067">ATP-binding</keyword>
<dbReference type="GO" id="GO:0005524">
    <property type="term" value="F:ATP binding"/>
    <property type="evidence" value="ECO:0007669"/>
    <property type="project" value="UniProtKB-KW"/>
</dbReference>
<name>A0A6A9QY48_SULME</name>
<dbReference type="Proteomes" id="UP000470772">
    <property type="component" value="Unassembled WGS sequence"/>
</dbReference>
<comment type="caution">
    <text evidence="5">The sequence shown here is derived from an EMBL/GenBank/DDBJ whole genome shotgun (WGS) entry which is preliminary data.</text>
</comment>
<proteinExistence type="predicted"/>
<evidence type="ECO:0000313" key="6">
    <source>
        <dbReference type="Proteomes" id="UP000470772"/>
    </source>
</evidence>
<accession>A0A6A9QY48</accession>
<protein>
    <recommendedName>
        <fullName evidence="4">Oligopeptide/dipeptide ABC transporter C-terminal domain-containing protein</fullName>
    </recommendedName>
</protein>
<dbReference type="GO" id="GO:0015833">
    <property type="term" value="P:peptide transport"/>
    <property type="evidence" value="ECO:0007669"/>
    <property type="project" value="InterPro"/>
</dbReference>
<organism evidence="5 6">
    <name type="scientific">Sulfuracidifex metallicus DSM 6482 = JCM 9184</name>
    <dbReference type="NCBI Taxonomy" id="523847"/>
    <lineage>
        <taxon>Archaea</taxon>
        <taxon>Thermoproteota</taxon>
        <taxon>Thermoprotei</taxon>
        <taxon>Sulfolobales</taxon>
        <taxon>Sulfolobaceae</taxon>
        <taxon>Sulfuracidifex</taxon>
    </lineage>
</organism>
<evidence type="ECO:0000256" key="3">
    <source>
        <dbReference type="ARBA" id="ARBA00022840"/>
    </source>
</evidence>
<evidence type="ECO:0000256" key="1">
    <source>
        <dbReference type="ARBA" id="ARBA00022448"/>
    </source>
</evidence>
<evidence type="ECO:0000256" key="2">
    <source>
        <dbReference type="ARBA" id="ARBA00022741"/>
    </source>
</evidence>
<dbReference type="InterPro" id="IPR013563">
    <property type="entry name" value="Oligopep_ABC_C"/>
</dbReference>
<dbReference type="EMBL" id="WGGD01000005">
    <property type="protein sequence ID" value="MUN29932.1"/>
    <property type="molecule type" value="Genomic_DNA"/>
</dbReference>
<reference evidence="5 6" key="1">
    <citation type="submission" date="2019-10" db="EMBL/GenBank/DDBJ databases">
        <title>Sequencing and Assembly of Multiple Reported Metal-Biooxidizing Members of the Extremely Thermoacidophilic Archaeal Family Sulfolobaceae.</title>
        <authorList>
            <person name="Counts J.A."/>
            <person name="Kelly R.M."/>
        </authorList>
    </citation>
    <scope>NUCLEOTIDE SEQUENCE [LARGE SCALE GENOMIC DNA]</scope>
    <source>
        <strain evidence="5 6">DSM 6482</strain>
    </source>
</reference>
<evidence type="ECO:0000313" key="5">
    <source>
        <dbReference type="EMBL" id="MUN29932.1"/>
    </source>
</evidence>
<dbReference type="Pfam" id="PF08352">
    <property type="entry name" value="oligo_HPY"/>
    <property type="match status" value="1"/>
</dbReference>
<evidence type="ECO:0000259" key="4">
    <source>
        <dbReference type="Pfam" id="PF08352"/>
    </source>
</evidence>
<keyword evidence="6" id="KW-1185">Reference proteome</keyword>
<sequence length="262" mass="29716">MNIDKISVKGISCMLGEDNERYFVQQVNIFDDNGEPVDLSKVRYIPSNLKDKPPVSFQNFLQRVMYKVKGNPDQVIRAIEVSGLNPGLKLTEMDNSEVAVAYISTLLIGELRLALVGDLFSKVDDPLKPLVIKQTYKVLKEVGADSLLFLSSAKYIDFCDKILVAARGKLMEEALGKEFYHPYSLTLINSVLRIGSRGERTPVNNQITFSDVGCPFHDSCELSRKDRKLRIKCILDEPKVVRVGENRVKCWYFLNENDNIFD</sequence>
<dbReference type="AlphaFoldDB" id="A0A6A9QY48"/>
<keyword evidence="2" id="KW-0547">Nucleotide-binding</keyword>
<gene>
    <name evidence="5" type="ORF">GC250_10920</name>
</gene>
<dbReference type="RefSeq" id="WP_156017664.1">
    <property type="nucleotide sequence ID" value="NZ_WGGD01000005.1"/>
</dbReference>
<feature type="domain" description="Oligopeptide/dipeptide ABC transporter C-terminal" evidence="4">
    <location>
        <begin position="174"/>
        <end position="224"/>
    </location>
</feature>